<evidence type="ECO:0000256" key="4">
    <source>
        <dbReference type="ARBA" id="ARBA00022747"/>
    </source>
</evidence>
<dbReference type="GO" id="GO:0007059">
    <property type="term" value="P:chromosome segregation"/>
    <property type="evidence" value="ECO:0007669"/>
    <property type="project" value="TreeGrafter"/>
</dbReference>
<dbReference type="GO" id="GO:0005694">
    <property type="term" value="C:chromosome"/>
    <property type="evidence" value="ECO:0007669"/>
    <property type="project" value="TreeGrafter"/>
</dbReference>
<dbReference type="EC" id="2.1.1.-" evidence="5"/>
<dbReference type="RefSeq" id="WP_019418850.1">
    <property type="nucleotide sequence ID" value="NZ_CAAHJW010000001.1"/>
</dbReference>
<gene>
    <name evidence="8" type="ORF">E0F67_02185</name>
    <name evidence="9" type="ORF">SP119_0536</name>
</gene>
<evidence type="ECO:0000256" key="6">
    <source>
        <dbReference type="SAM" id="MobiDB-lite"/>
    </source>
</evidence>
<evidence type="ECO:0000256" key="3">
    <source>
        <dbReference type="ARBA" id="ARBA00022679"/>
    </source>
</evidence>
<dbReference type="PANTHER" id="PTHR33375:SF1">
    <property type="entry name" value="CHROMOSOME-PARTITIONING PROTEIN PARB-RELATED"/>
    <property type="match status" value="1"/>
</dbReference>
<dbReference type="Pfam" id="PF02195">
    <property type="entry name" value="ParB_N"/>
    <property type="match status" value="1"/>
</dbReference>
<dbReference type="GO" id="GO:0032259">
    <property type="term" value="P:methylation"/>
    <property type="evidence" value="ECO:0007669"/>
    <property type="project" value="UniProtKB-KW"/>
</dbReference>
<dbReference type="InterPro" id="IPR029063">
    <property type="entry name" value="SAM-dependent_MTases_sf"/>
</dbReference>
<proteinExistence type="inferred from homology"/>
<evidence type="ECO:0000259" key="7">
    <source>
        <dbReference type="SMART" id="SM00470"/>
    </source>
</evidence>
<dbReference type="SMART" id="SM00470">
    <property type="entry name" value="ParB"/>
    <property type="match status" value="1"/>
</dbReference>
<keyword evidence="4" id="KW-0680">Restriction system</keyword>
<dbReference type="PANTHER" id="PTHR33375">
    <property type="entry name" value="CHROMOSOME-PARTITIONING PROTEIN PARB-RELATED"/>
    <property type="match status" value="1"/>
</dbReference>
<dbReference type="EMBL" id="SJLI01000001">
    <property type="protein sequence ID" value="TYK95885.1"/>
    <property type="molecule type" value="Genomic_DNA"/>
</dbReference>
<dbReference type="AlphaFoldDB" id="A0A4U7I2F1"/>
<protein>
    <recommendedName>
        <fullName evidence="5">Methyltransferase</fullName>
        <ecNumber evidence="5">2.1.1.-</ecNumber>
    </recommendedName>
</protein>
<dbReference type="InterPro" id="IPR003115">
    <property type="entry name" value="ParB_N"/>
</dbReference>
<name>A0A4U7I2F1_STRPY</name>
<evidence type="ECO:0000313" key="8">
    <source>
        <dbReference type="EMBL" id="TYK95885.1"/>
    </source>
</evidence>
<reference evidence="8 11" key="2">
    <citation type="submission" date="2019-02" db="EMBL/GenBank/DDBJ databases">
        <title>Novel genomic isolates of S. pyogenes and S. dysgalactiae subsp. equisimilis associated to necrotising fasciitis (NSTI).</title>
        <authorList>
            <person name="Barrantes I."/>
        </authorList>
    </citation>
    <scope>NUCLEOTIDE SEQUENCE [LARGE SCALE GENOMIC DNA]</scope>
    <source>
        <strain evidence="8 11">SPY5003</strain>
    </source>
</reference>
<dbReference type="InterPro" id="IPR002052">
    <property type="entry name" value="DNA_methylase_N6_adenine_CS"/>
</dbReference>
<keyword evidence="3" id="KW-0808">Transferase</keyword>
<dbReference type="SUPFAM" id="SSF110849">
    <property type="entry name" value="ParB/Sulfiredoxin"/>
    <property type="match status" value="1"/>
</dbReference>
<feature type="domain" description="ParB-like N-terminal" evidence="7">
    <location>
        <begin position="4"/>
        <end position="89"/>
    </location>
</feature>
<dbReference type="InterPro" id="IPR002941">
    <property type="entry name" value="DNA_methylase_N4/N6"/>
</dbReference>
<dbReference type="Proteomes" id="UP000274496">
    <property type="component" value="Chromosome"/>
</dbReference>
<reference evidence="9 10" key="1">
    <citation type="submission" date="2018-10" db="EMBL/GenBank/DDBJ databases">
        <authorList>
            <person name="Rosinski-Chupin I."/>
        </authorList>
    </citation>
    <scope>NUCLEOTIDE SEQUENCE [LARGE SCALE GENOMIC DNA]</scope>
    <source>
        <strain evidence="9 10">S119</strain>
    </source>
</reference>
<evidence type="ECO:0000256" key="2">
    <source>
        <dbReference type="ARBA" id="ARBA00022603"/>
    </source>
</evidence>
<evidence type="ECO:0000313" key="11">
    <source>
        <dbReference type="Proteomes" id="UP000325300"/>
    </source>
</evidence>
<keyword evidence="2 8" id="KW-0489">Methyltransferase</keyword>
<evidence type="ECO:0000313" key="10">
    <source>
        <dbReference type="Proteomes" id="UP000274496"/>
    </source>
</evidence>
<dbReference type="InterPro" id="IPR015840">
    <property type="entry name" value="DNA_MeTrfase_ParB"/>
</dbReference>
<dbReference type="SUPFAM" id="SSF53335">
    <property type="entry name" value="S-adenosyl-L-methionine-dependent methyltransferases"/>
    <property type="match status" value="1"/>
</dbReference>
<dbReference type="InterPro" id="IPR001091">
    <property type="entry name" value="RM_Methyltransferase"/>
</dbReference>
<dbReference type="PRINTS" id="PR00508">
    <property type="entry name" value="S21N4MTFRASE"/>
</dbReference>
<evidence type="ECO:0000256" key="1">
    <source>
        <dbReference type="ARBA" id="ARBA00006594"/>
    </source>
</evidence>
<evidence type="ECO:0000313" key="9">
    <source>
        <dbReference type="EMBL" id="VDC38821.1"/>
    </source>
</evidence>
<dbReference type="GO" id="GO:0045881">
    <property type="term" value="P:positive regulation of sporulation resulting in formation of a cellular spore"/>
    <property type="evidence" value="ECO:0007669"/>
    <property type="project" value="TreeGrafter"/>
</dbReference>
<dbReference type="GO" id="GO:0003677">
    <property type="term" value="F:DNA binding"/>
    <property type="evidence" value="ECO:0007669"/>
    <property type="project" value="InterPro"/>
</dbReference>
<dbReference type="PIRSF" id="PIRSF036758">
    <property type="entry name" value="Aden_M_ParB"/>
    <property type="match status" value="1"/>
</dbReference>
<dbReference type="Pfam" id="PF01555">
    <property type="entry name" value="N6_N4_Mtase"/>
    <property type="match status" value="1"/>
</dbReference>
<dbReference type="InterPro" id="IPR050336">
    <property type="entry name" value="Chromosome_partition/occlusion"/>
</dbReference>
<dbReference type="InterPro" id="IPR036086">
    <property type="entry name" value="ParB/Sulfiredoxin_sf"/>
</dbReference>
<feature type="region of interest" description="Disordered" evidence="6">
    <location>
        <begin position="1"/>
        <end position="23"/>
    </location>
</feature>
<dbReference type="GO" id="GO:0009307">
    <property type="term" value="P:DNA restriction-modification system"/>
    <property type="evidence" value="ECO:0007669"/>
    <property type="project" value="UniProtKB-KW"/>
</dbReference>
<evidence type="ECO:0000256" key="5">
    <source>
        <dbReference type="RuleBase" id="RU362026"/>
    </source>
</evidence>
<dbReference type="PROSITE" id="PS00092">
    <property type="entry name" value="N6_MTASE"/>
    <property type="match status" value="1"/>
</dbReference>
<comment type="similarity">
    <text evidence="1 5">Belongs to the N(4)/N(6)-methyltransferase family.</text>
</comment>
<dbReference type="Proteomes" id="UP000325300">
    <property type="component" value="Unassembled WGS sequence"/>
</dbReference>
<dbReference type="GO" id="GO:0008170">
    <property type="term" value="F:N-methyltransferase activity"/>
    <property type="evidence" value="ECO:0007669"/>
    <property type="project" value="InterPro"/>
</dbReference>
<sequence>MEFVDKKLSEITPYKNNPRNNDEAVGPVAESIKEFGFKVPIVVDKNGEIVNGHTRYKAAQKLGLETVPVIVADDLSEEQIKAFRLADNKVGEIAVWDLDLLNEELNDILDLDMSAFGFDVLDNLDDLIEDEKDLDDFTGTVPDEPKSKLGDIYQLGSHKLMCGDSTNGADVKKLMNGELADLLLTDPPYNVAYEGKTKDSLTIKNDSMDNDSFRQFLVNAFSSANEVMKPGAVFYIWHADSEGYNFRGACFDIGWTVRQCLIWNKNSMVLGRQDYHWKHEPCLYGWKDGAGHLWASDRKQTTVIDYEKPQRNGVHPTMKPVGLFDYQIKNNTKGSDIVLDLFGGSGTTLIACESNGRHARLMEYDPKYVDVIIKRWEELTGESVIQLN</sequence>
<organism evidence="8 11">
    <name type="scientific">Streptococcus pyogenes</name>
    <dbReference type="NCBI Taxonomy" id="1314"/>
    <lineage>
        <taxon>Bacteria</taxon>
        <taxon>Bacillati</taxon>
        <taxon>Bacillota</taxon>
        <taxon>Bacilli</taxon>
        <taxon>Lactobacillales</taxon>
        <taxon>Streptococcaceae</taxon>
        <taxon>Streptococcus</taxon>
    </lineage>
</organism>
<dbReference type="CDD" id="cd16402">
    <property type="entry name" value="ParB_N_like_MT"/>
    <property type="match status" value="1"/>
</dbReference>
<dbReference type="Gene3D" id="3.90.1530.10">
    <property type="entry name" value="Conserved hypothetical protein from pyrococcus furiosus pfu- 392566-001, ParB domain"/>
    <property type="match status" value="1"/>
</dbReference>
<accession>A0A4U7I2F1</accession>
<dbReference type="EMBL" id="LR031521">
    <property type="protein sequence ID" value="VDC38821.1"/>
    <property type="molecule type" value="Genomic_DNA"/>
</dbReference>
<dbReference type="Gene3D" id="3.40.50.150">
    <property type="entry name" value="Vaccinia Virus protein VP39"/>
    <property type="match status" value="1"/>
</dbReference>